<dbReference type="Proteomes" id="UP000184546">
    <property type="component" value="Unassembled WGS sequence"/>
</dbReference>
<keyword evidence="1" id="KW-0732">Signal</keyword>
<reference evidence="3" key="1">
    <citation type="journal article" date="2017" name="Genome Biol.">
        <title>Comparative genomics reveals high biological diversity and specific adaptations in the industrially and medically important fungal genus Aspergillus.</title>
        <authorList>
            <person name="de Vries R.P."/>
            <person name="Riley R."/>
            <person name="Wiebenga A."/>
            <person name="Aguilar-Osorio G."/>
            <person name="Amillis S."/>
            <person name="Uchima C.A."/>
            <person name="Anderluh G."/>
            <person name="Asadollahi M."/>
            <person name="Askin M."/>
            <person name="Barry K."/>
            <person name="Battaglia E."/>
            <person name="Bayram O."/>
            <person name="Benocci T."/>
            <person name="Braus-Stromeyer S.A."/>
            <person name="Caldana C."/>
            <person name="Canovas D."/>
            <person name="Cerqueira G.C."/>
            <person name="Chen F."/>
            <person name="Chen W."/>
            <person name="Choi C."/>
            <person name="Clum A."/>
            <person name="Dos Santos R.A."/>
            <person name="Damasio A.R."/>
            <person name="Diallinas G."/>
            <person name="Emri T."/>
            <person name="Fekete E."/>
            <person name="Flipphi M."/>
            <person name="Freyberg S."/>
            <person name="Gallo A."/>
            <person name="Gournas C."/>
            <person name="Habgood R."/>
            <person name="Hainaut M."/>
            <person name="Harispe M.L."/>
            <person name="Henrissat B."/>
            <person name="Hilden K.S."/>
            <person name="Hope R."/>
            <person name="Hossain A."/>
            <person name="Karabika E."/>
            <person name="Karaffa L."/>
            <person name="Karanyi Z."/>
            <person name="Krasevec N."/>
            <person name="Kuo A."/>
            <person name="Kusch H."/>
            <person name="LaButti K."/>
            <person name="Lagendijk E.L."/>
            <person name="Lapidus A."/>
            <person name="Levasseur A."/>
            <person name="Lindquist E."/>
            <person name="Lipzen A."/>
            <person name="Logrieco A.F."/>
            <person name="MacCabe A."/>
            <person name="Maekelae M.R."/>
            <person name="Malavazi I."/>
            <person name="Melin P."/>
            <person name="Meyer V."/>
            <person name="Mielnichuk N."/>
            <person name="Miskei M."/>
            <person name="Molnar A.P."/>
            <person name="Mule G."/>
            <person name="Ngan C.Y."/>
            <person name="Orejas M."/>
            <person name="Orosz E."/>
            <person name="Ouedraogo J.P."/>
            <person name="Overkamp K.M."/>
            <person name="Park H.-S."/>
            <person name="Perrone G."/>
            <person name="Piumi F."/>
            <person name="Punt P.J."/>
            <person name="Ram A.F."/>
            <person name="Ramon A."/>
            <person name="Rauscher S."/>
            <person name="Record E."/>
            <person name="Riano-Pachon D.M."/>
            <person name="Robert V."/>
            <person name="Roehrig J."/>
            <person name="Ruller R."/>
            <person name="Salamov A."/>
            <person name="Salih N.S."/>
            <person name="Samson R.A."/>
            <person name="Sandor E."/>
            <person name="Sanguinetti M."/>
            <person name="Schuetze T."/>
            <person name="Sepcic K."/>
            <person name="Shelest E."/>
            <person name="Sherlock G."/>
            <person name="Sophianopoulou V."/>
            <person name="Squina F.M."/>
            <person name="Sun H."/>
            <person name="Susca A."/>
            <person name="Todd R.B."/>
            <person name="Tsang A."/>
            <person name="Unkles S.E."/>
            <person name="van de Wiele N."/>
            <person name="van Rossen-Uffink D."/>
            <person name="Oliveira J.V."/>
            <person name="Vesth T.C."/>
            <person name="Visser J."/>
            <person name="Yu J.-H."/>
            <person name="Zhou M."/>
            <person name="Andersen M.R."/>
            <person name="Archer D.B."/>
            <person name="Baker S.E."/>
            <person name="Benoit I."/>
            <person name="Brakhage A.A."/>
            <person name="Braus G.H."/>
            <person name="Fischer R."/>
            <person name="Frisvad J.C."/>
            <person name="Goldman G.H."/>
            <person name="Houbraken J."/>
            <person name="Oakley B."/>
            <person name="Pocsi I."/>
            <person name="Scazzocchio C."/>
            <person name="Seiboth B."/>
            <person name="vanKuyk P.A."/>
            <person name="Wortman J."/>
            <person name="Dyer P.S."/>
            <person name="Grigoriev I.V."/>
        </authorList>
    </citation>
    <scope>NUCLEOTIDE SEQUENCE [LARGE SCALE GENOMIC DNA]</scope>
    <source>
        <strain evidence="3">ATCC 16872 / CBS 172.66 / WB 5094</strain>
    </source>
</reference>
<evidence type="ECO:0008006" key="4">
    <source>
        <dbReference type="Google" id="ProtNLM"/>
    </source>
</evidence>
<name>A0A1L9WIE6_ASPA1</name>
<feature type="chain" id="PRO_5012295935" description="Secreted protein" evidence="1">
    <location>
        <begin position="20"/>
        <end position="73"/>
    </location>
</feature>
<dbReference type="RefSeq" id="XP_020052256.1">
    <property type="nucleotide sequence ID" value="XM_020205926.1"/>
</dbReference>
<evidence type="ECO:0000256" key="1">
    <source>
        <dbReference type="SAM" id="SignalP"/>
    </source>
</evidence>
<dbReference type="AlphaFoldDB" id="A0A1L9WIE6"/>
<proteinExistence type="predicted"/>
<protein>
    <recommendedName>
        <fullName evidence="4">Secreted protein</fullName>
    </recommendedName>
</protein>
<dbReference type="GeneID" id="30979740"/>
<sequence>MPLALCSASLAGMLARGSAQPLAGIDENITETICCLVLGWGFTEIWGLCRVPRSQMSLEMWTAGKQQSHCPTW</sequence>
<dbReference type="VEuPathDB" id="FungiDB:ASPACDRAFT_81664"/>
<evidence type="ECO:0000313" key="2">
    <source>
        <dbReference type="EMBL" id="OJJ95916.1"/>
    </source>
</evidence>
<gene>
    <name evidence="2" type="ORF">ASPACDRAFT_81664</name>
</gene>
<dbReference type="EMBL" id="KV878987">
    <property type="protein sequence ID" value="OJJ95916.1"/>
    <property type="molecule type" value="Genomic_DNA"/>
</dbReference>
<keyword evidence="3" id="KW-1185">Reference proteome</keyword>
<evidence type="ECO:0000313" key="3">
    <source>
        <dbReference type="Proteomes" id="UP000184546"/>
    </source>
</evidence>
<accession>A0A1L9WIE6</accession>
<organism evidence="2 3">
    <name type="scientific">Aspergillus aculeatus (strain ATCC 16872 / CBS 172.66 / WB 5094)</name>
    <dbReference type="NCBI Taxonomy" id="690307"/>
    <lineage>
        <taxon>Eukaryota</taxon>
        <taxon>Fungi</taxon>
        <taxon>Dikarya</taxon>
        <taxon>Ascomycota</taxon>
        <taxon>Pezizomycotina</taxon>
        <taxon>Eurotiomycetes</taxon>
        <taxon>Eurotiomycetidae</taxon>
        <taxon>Eurotiales</taxon>
        <taxon>Aspergillaceae</taxon>
        <taxon>Aspergillus</taxon>
        <taxon>Aspergillus subgen. Circumdati</taxon>
    </lineage>
</organism>
<feature type="signal peptide" evidence="1">
    <location>
        <begin position="1"/>
        <end position="19"/>
    </location>
</feature>